<reference evidence="2 3" key="1">
    <citation type="journal article" date="2019" name="Int. J. Syst. Evol. Microbiol.">
        <title>The Global Catalogue of Microorganisms (GCM) 10K type strain sequencing project: providing services to taxonomists for standard genome sequencing and annotation.</title>
        <authorList>
            <consortium name="The Broad Institute Genomics Platform"/>
            <consortium name="The Broad Institute Genome Sequencing Center for Infectious Disease"/>
            <person name="Wu L."/>
            <person name="Ma J."/>
        </authorList>
    </citation>
    <scope>NUCLEOTIDE SEQUENCE [LARGE SCALE GENOMIC DNA]</scope>
    <source>
        <strain evidence="2 3">XZYJ18</strain>
    </source>
</reference>
<feature type="transmembrane region" description="Helical" evidence="1">
    <location>
        <begin position="52"/>
        <end position="70"/>
    </location>
</feature>
<organism evidence="2 3">
    <name type="scientific">Halorussus aquaticus</name>
    <dbReference type="NCBI Taxonomy" id="2953748"/>
    <lineage>
        <taxon>Archaea</taxon>
        <taxon>Methanobacteriati</taxon>
        <taxon>Methanobacteriota</taxon>
        <taxon>Stenosarchaea group</taxon>
        <taxon>Halobacteria</taxon>
        <taxon>Halobacteriales</taxon>
        <taxon>Haladaptataceae</taxon>
        <taxon>Halorussus</taxon>
    </lineage>
</organism>
<feature type="transmembrane region" description="Helical" evidence="1">
    <location>
        <begin position="21"/>
        <end position="46"/>
    </location>
</feature>
<keyword evidence="1" id="KW-0812">Transmembrane</keyword>
<dbReference type="InterPro" id="IPR055977">
    <property type="entry name" value="DUF7555"/>
</dbReference>
<dbReference type="EMBL" id="JBHSHT010000002">
    <property type="protein sequence ID" value="MFC4826533.1"/>
    <property type="molecule type" value="Genomic_DNA"/>
</dbReference>
<proteinExistence type="predicted"/>
<keyword evidence="3" id="KW-1185">Reference proteome</keyword>
<dbReference type="AlphaFoldDB" id="A0ABD5Q742"/>
<evidence type="ECO:0000313" key="2">
    <source>
        <dbReference type="EMBL" id="MFC4826533.1"/>
    </source>
</evidence>
<name>A0ABD5Q742_9EURY</name>
<dbReference type="InterPro" id="IPR036259">
    <property type="entry name" value="MFS_trans_sf"/>
</dbReference>
<accession>A0ABD5Q742</accession>
<evidence type="ECO:0000256" key="1">
    <source>
        <dbReference type="SAM" id="Phobius"/>
    </source>
</evidence>
<dbReference type="GeneID" id="73046369"/>
<dbReference type="Proteomes" id="UP001595945">
    <property type="component" value="Unassembled WGS sequence"/>
</dbReference>
<dbReference type="Pfam" id="PF24432">
    <property type="entry name" value="DUF7555"/>
    <property type="match status" value="1"/>
</dbReference>
<gene>
    <name evidence="2" type="ORF">ACFO9K_19930</name>
</gene>
<comment type="caution">
    <text evidence="2">The sequence shown here is derived from an EMBL/GenBank/DDBJ whole genome shotgun (WGS) entry which is preliminary data.</text>
</comment>
<keyword evidence="1" id="KW-0472">Membrane</keyword>
<sequence>MSPTSSDASTASSAARRTRQVVDAVVYAFAVAGVVFVVGALLGLAVGGGLVTAKYVMFVVGLLAFGYATFQMRPDPPWDTEQTDDGTVTVTRNDQSGTVIGGRDETAFQAAVQRIPPLPWYSLPPDERFPVPFKMFLASLATLAWSFVMETVFGVAV</sequence>
<keyword evidence="1" id="KW-1133">Transmembrane helix</keyword>
<dbReference type="SUPFAM" id="SSF103473">
    <property type="entry name" value="MFS general substrate transporter"/>
    <property type="match status" value="1"/>
</dbReference>
<dbReference type="RefSeq" id="WP_254267875.1">
    <property type="nucleotide sequence ID" value="NZ_CP100400.1"/>
</dbReference>
<evidence type="ECO:0000313" key="3">
    <source>
        <dbReference type="Proteomes" id="UP001595945"/>
    </source>
</evidence>
<protein>
    <submittedName>
        <fullName evidence="2">Uncharacterized protein</fullName>
    </submittedName>
</protein>